<comment type="similarity">
    <text evidence="1">Belongs to the peptidase S49 family.</text>
</comment>
<feature type="domain" description="Peptidase S49" evidence="6">
    <location>
        <begin position="149"/>
        <end position="296"/>
    </location>
</feature>
<evidence type="ECO:0000256" key="3">
    <source>
        <dbReference type="ARBA" id="ARBA00022801"/>
    </source>
</evidence>
<proteinExistence type="inferred from homology"/>
<sequence length="334" mass="36435">MLAAQPAAAAAARPAPASDAAGARAPATTNYEPLLQQLAADYLRDRRSERRWRSFYRLAWLATLLTLVWWFFFQSHHVSAPSTPHTALVEVRGEIASDTEASAELLLSAIRSAFEDHGAQAVVLRINSPGGSPVQAGIVYDEIKRLKAKHGKKVYAVVEEICASGAYYIAAAADEIYVDKASVVGSIGVLMDGFGFTGLMEKLGVERRLLTAGENKGMLDPYTPLNAKQRGYAQAMLDQIHRQFIAVVREGRGDRLKETPEMFSGLFWNGEEAVKMGLADDLGNLDFVAREVVKAEEVIDYTPRDNVAERLAKRFGAAMGEGAVKAVRNLAPIR</sequence>
<reference evidence="7" key="1">
    <citation type="submission" date="2023-09" db="EMBL/GenBank/DDBJ databases">
        <title>Paucibacter sp. APW11 Genome sequencing and assembly.</title>
        <authorList>
            <person name="Kim I."/>
        </authorList>
    </citation>
    <scope>NUCLEOTIDE SEQUENCE</scope>
    <source>
        <strain evidence="7">APW11</strain>
    </source>
</reference>
<dbReference type="Gene3D" id="3.90.226.10">
    <property type="entry name" value="2-enoyl-CoA Hydratase, Chain A, domain 1"/>
    <property type="match status" value="1"/>
</dbReference>
<evidence type="ECO:0000256" key="4">
    <source>
        <dbReference type="ARBA" id="ARBA00022825"/>
    </source>
</evidence>
<comment type="caution">
    <text evidence="7">The sequence shown here is derived from an EMBL/GenBank/DDBJ whole genome shotgun (WGS) entry which is preliminary data.</text>
</comment>
<dbReference type="InterPro" id="IPR029045">
    <property type="entry name" value="ClpP/crotonase-like_dom_sf"/>
</dbReference>
<keyword evidence="8" id="KW-1185">Reference proteome</keyword>
<evidence type="ECO:0000256" key="5">
    <source>
        <dbReference type="SAM" id="Phobius"/>
    </source>
</evidence>
<keyword evidence="5" id="KW-0472">Membrane</keyword>
<evidence type="ECO:0000259" key="6">
    <source>
        <dbReference type="Pfam" id="PF01343"/>
    </source>
</evidence>
<name>A0ABU3PFE6_9BURK</name>
<evidence type="ECO:0000256" key="1">
    <source>
        <dbReference type="ARBA" id="ARBA00008683"/>
    </source>
</evidence>
<dbReference type="InterPro" id="IPR002142">
    <property type="entry name" value="Peptidase_S49"/>
</dbReference>
<evidence type="ECO:0000313" key="7">
    <source>
        <dbReference type="EMBL" id="MDT9001299.1"/>
    </source>
</evidence>
<keyword evidence="4" id="KW-0720">Serine protease</keyword>
<evidence type="ECO:0000313" key="8">
    <source>
        <dbReference type="Proteomes" id="UP001246372"/>
    </source>
</evidence>
<dbReference type="PANTHER" id="PTHR42987">
    <property type="entry name" value="PEPTIDASE S49"/>
    <property type="match status" value="1"/>
</dbReference>
<dbReference type="InterPro" id="IPR047272">
    <property type="entry name" value="S49_SppA_C"/>
</dbReference>
<evidence type="ECO:0000256" key="2">
    <source>
        <dbReference type="ARBA" id="ARBA00022670"/>
    </source>
</evidence>
<dbReference type="Proteomes" id="UP001246372">
    <property type="component" value="Unassembled WGS sequence"/>
</dbReference>
<gene>
    <name evidence="7" type="ORF">RQP53_18615</name>
</gene>
<dbReference type="EMBL" id="JAVXZY010000008">
    <property type="protein sequence ID" value="MDT9001299.1"/>
    <property type="molecule type" value="Genomic_DNA"/>
</dbReference>
<accession>A0ABU3PFE6</accession>
<organism evidence="7 8">
    <name type="scientific">Roseateles aquae</name>
    <dbReference type="NCBI Taxonomy" id="3077235"/>
    <lineage>
        <taxon>Bacteria</taxon>
        <taxon>Pseudomonadati</taxon>
        <taxon>Pseudomonadota</taxon>
        <taxon>Betaproteobacteria</taxon>
        <taxon>Burkholderiales</taxon>
        <taxon>Sphaerotilaceae</taxon>
        <taxon>Roseateles</taxon>
    </lineage>
</organism>
<feature type="transmembrane region" description="Helical" evidence="5">
    <location>
        <begin position="54"/>
        <end position="73"/>
    </location>
</feature>
<dbReference type="SUPFAM" id="SSF52096">
    <property type="entry name" value="ClpP/crotonase"/>
    <property type="match status" value="1"/>
</dbReference>
<dbReference type="Pfam" id="PF01343">
    <property type="entry name" value="Peptidase_S49"/>
    <property type="match status" value="1"/>
</dbReference>
<dbReference type="EC" id="3.4.21.-" evidence="7"/>
<keyword evidence="2" id="KW-0645">Protease</keyword>
<dbReference type="GO" id="GO:0016787">
    <property type="term" value="F:hydrolase activity"/>
    <property type="evidence" value="ECO:0007669"/>
    <property type="project" value="UniProtKB-KW"/>
</dbReference>
<keyword evidence="5" id="KW-0812">Transmembrane</keyword>
<protein>
    <submittedName>
        <fullName evidence="7">S49 family peptidase</fullName>
        <ecNumber evidence="7">3.4.21.-</ecNumber>
    </submittedName>
</protein>
<keyword evidence="5" id="KW-1133">Transmembrane helix</keyword>
<dbReference type="CDD" id="cd07023">
    <property type="entry name" value="S49_Sppa_N_C"/>
    <property type="match status" value="1"/>
</dbReference>
<keyword evidence="3 7" id="KW-0378">Hydrolase</keyword>
<dbReference type="PANTHER" id="PTHR42987:SF8">
    <property type="entry name" value="PROTEINASE"/>
    <property type="match status" value="1"/>
</dbReference>